<dbReference type="InterPro" id="IPR039265">
    <property type="entry name" value="DIR1-like"/>
</dbReference>
<dbReference type="GO" id="GO:0009627">
    <property type="term" value="P:systemic acquired resistance"/>
    <property type="evidence" value="ECO:0007669"/>
    <property type="project" value="InterPro"/>
</dbReference>
<dbReference type="PANTHER" id="PTHR33122:SF60">
    <property type="entry name" value="LIPID-TRANSFER PROTEIN DIR1-RELATED"/>
    <property type="match status" value="1"/>
</dbReference>
<proteinExistence type="predicted"/>
<dbReference type="PANTHER" id="PTHR33122">
    <property type="entry name" value="LIPID BINDING PROTEIN-RELATED"/>
    <property type="match status" value="1"/>
</dbReference>
<dbReference type="EMBL" id="JACTNZ010000005">
    <property type="protein sequence ID" value="KAG5547989.1"/>
    <property type="molecule type" value="Genomic_DNA"/>
</dbReference>
<keyword evidence="1" id="KW-0732">Signal</keyword>
<dbReference type="Pfam" id="PF14368">
    <property type="entry name" value="LTP_2"/>
    <property type="match status" value="1"/>
</dbReference>
<evidence type="ECO:0000259" key="2">
    <source>
        <dbReference type="SMART" id="SM00499"/>
    </source>
</evidence>
<gene>
    <name evidence="3" type="ORF">RHGRI_013621</name>
</gene>
<evidence type="ECO:0000313" key="4">
    <source>
        <dbReference type="Proteomes" id="UP000823749"/>
    </source>
</evidence>
<dbReference type="SMART" id="SM00499">
    <property type="entry name" value="AAI"/>
    <property type="match status" value="1"/>
</dbReference>
<dbReference type="InterPro" id="IPR044741">
    <property type="entry name" value="NsLTP-like"/>
</dbReference>
<dbReference type="CDD" id="cd04660">
    <property type="entry name" value="nsLTP_like"/>
    <property type="match status" value="1"/>
</dbReference>
<accession>A0AAV6K6J7</accession>
<dbReference type="AlphaFoldDB" id="A0AAV6K6J7"/>
<dbReference type="SUPFAM" id="SSF47699">
    <property type="entry name" value="Bifunctional inhibitor/lipid-transfer protein/seed storage 2S albumin"/>
    <property type="match status" value="1"/>
</dbReference>
<feature type="chain" id="PRO_5043933081" description="Bifunctional inhibitor/plant lipid transfer protein/seed storage helical domain-containing protein" evidence="1">
    <location>
        <begin position="21"/>
        <end position="270"/>
    </location>
</feature>
<keyword evidence="4" id="KW-1185">Reference proteome</keyword>
<reference evidence="3" key="1">
    <citation type="submission" date="2020-08" db="EMBL/GenBank/DDBJ databases">
        <title>Plant Genome Project.</title>
        <authorList>
            <person name="Zhang R.-G."/>
        </authorList>
    </citation>
    <scope>NUCLEOTIDE SEQUENCE</scope>
    <source>
        <strain evidence="3">WSP0</strain>
        <tissue evidence="3">Leaf</tissue>
    </source>
</reference>
<sequence length="270" mass="28883">MEAYAQKLVIVALVLAIATGHEPTVAMGQTMCGMTTDGLMACRPSVSGANPPPPSATCCTALSGAGMQCLCKYKKSNMLASFGTFISVAKLAFGPNFFEVGKSHSKPNLVTHDTSLHACKRSESIKAEKQIKNQFQQRKSSISIEEFTHNLQARPQHGLLPLAVGLIAALLEHWGHVKAVHEPTELFPQPLDLGRLAQDHFNCGGSKIEDCYCGDEWGSNQVPAAFYQPLNVPATPAAATDSTAAAAEWQQNPKARPVVGSAKIELGWKS</sequence>
<comment type="caution">
    <text evidence="3">The sequence shown here is derived from an EMBL/GenBank/DDBJ whole genome shotgun (WGS) entry which is preliminary data.</text>
</comment>
<dbReference type="Gene3D" id="1.10.110.10">
    <property type="entry name" value="Plant lipid-transfer and hydrophobic proteins"/>
    <property type="match status" value="1"/>
</dbReference>
<dbReference type="GO" id="GO:0005504">
    <property type="term" value="F:fatty acid binding"/>
    <property type="evidence" value="ECO:0007669"/>
    <property type="project" value="InterPro"/>
</dbReference>
<feature type="domain" description="Bifunctional inhibitor/plant lipid transfer protein/seed storage helical" evidence="2">
    <location>
        <begin position="32"/>
        <end position="97"/>
    </location>
</feature>
<dbReference type="InterPro" id="IPR036312">
    <property type="entry name" value="Bifun_inhib/LTP/seed_sf"/>
</dbReference>
<feature type="signal peptide" evidence="1">
    <location>
        <begin position="1"/>
        <end position="20"/>
    </location>
</feature>
<dbReference type="Proteomes" id="UP000823749">
    <property type="component" value="Chromosome 5"/>
</dbReference>
<name>A0AAV6K6J7_9ERIC</name>
<organism evidence="3 4">
    <name type="scientific">Rhododendron griersonianum</name>
    <dbReference type="NCBI Taxonomy" id="479676"/>
    <lineage>
        <taxon>Eukaryota</taxon>
        <taxon>Viridiplantae</taxon>
        <taxon>Streptophyta</taxon>
        <taxon>Embryophyta</taxon>
        <taxon>Tracheophyta</taxon>
        <taxon>Spermatophyta</taxon>
        <taxon>Magnoliopsida</taxon>
        <taxon>eudicotyledons</taxon>
        <taxon>Gunneridae</taxon>
        <taxon>Pentapetalae</taxon>
        <taxon>asterids</taxon>
        <taxon>Ericales</taxon>
        <taxon>Ericaceae</taxon>
        <taxon>Ericoideae</taxon>
        <taxon>Rhodoreae</taxon>
        <taxon>Rhododendron</taxon>
    </lineage>
</organism>
<protein>
    <recommendedName>
        <fullName evidence="2">Bifunctional inhibitor/plant lipid transfer protein/seed storage helical domain-containing protein</fullName>
    </recommendedName>
</protein>
<dbReference type="InterPro" id="IPR016140">
    <property type="entry name" value="Bifunc_inhib/LTP/seed_store"/>
</dbReference>
<evidence type="ECO:0000313" key="3">
    <source>
        <dbReference type="EMBL" id="KAG5547989.1"/>
    </source>
</evidence>
<evidence type="ECO:0000256" key="1">
    <source>
        <dbReference type="SAM" id="SignalP"/>
    </source>
</evidence>